<evidence type="ECO:0000259" key="2">
    <source>
        <dbReference type="Pfam" id="PF22725"/>
    </source>
</evidence>
<accession>A0A0M2T1P6</accession>
<proteinExistence type="predicted"/>
<dbReference type="Gene3D" id="3.40.50.720">
    <property type="entry name" value="NAD(P)-binding Rossmann-like Domain"/>
    <property type="match status" value="1"/>
</dbReference>
<dbReference type="PANTHER" id="PTHR43377:SF1">
    <property type="entry name" value="BILIVERDIN REDUCTASE A"/>
    <property type="match status" value="1"/>
</dbReference>
<evidence type="ECO:0000313" key="3">
    <source>
        <dbReference type="EMBL" id="KKK39886.1"/>
    </source>
</evidence>
<dbReference type="PANTHER" id="PTHR43377">
    <property type="entry name" value="BILIVERDIN REDUCTASE A"/>
    <property type="match status" value="1"/>
</dbReference>
<dbReference type="Gene3D" id="3.30.360.10">
    <property type="entry name" value="Dihydrodipicolinate Reductase, domain 2"/>
    <property type="match status" value="1"/>
</dbReference>
<gene>
    <name evidence="3" type="ORF">WQ57_00975</name>
</gene>
<dbReference type="InterPro" id="IPR036291">
    <property type="entry name" value="NAD(P)-bd_dom_sf"/>
</dbReference>
<keyword evidence="4" id="KW-1185">Reference proteome</keyword>
<dbReference type="InterPro" id="IPR000683">
    <property type="entry name" value="Gfo/Idh/MocA-like_OxRdtase_N"/>
</dbReference>
<dbReference type="Pfam" id="PF22725">
    <property type="entry name" value="GFO_IDH_MocA_C3"/>
    <property type="match status" value="1"/>
</dbReference>
<dbReference type="PATRIC" id="fig|1408103.3.peg.215"/>
<evidence type="ECO:0000313" key="4">
    <source>
        <dbReference type="Proteomes" id="UP000034166"/>
    </source>
</evidence>
<dbReference type="OrthoDB" id="9815825at2"/>
<dbReference type="SUPFAM" id="SSF51735">
    <property type="entry name" value="NAD(P)-binding Rossmann-fold domains"/>
    <property type="match status" value="1"/>
</dbReference>
<dbReference type="InterPro" id="IPR055170">
    <property type="entry name" value="GFO_IDH_MocA-like_dom"/>
</dbReference>
<sequence length="335" mass="37442">MQKILLIGAGTMGMEHASSYNSMENVQLAGIVDIRKERAAQLTGQHDAKIFPTMEEALENLEQVDVIDICVPTFLHKEYVMKAADYGIDVICEKPLAYSLEDAKEMINYCDQKNVRLFVGHVVRFFPQYSKARELVLSGTIGDIGVVRTRRGGNFPAGWSDWYADNTKSGGIILDLIIHDFDFLRWTFGEVERVFAKGLTDRNIEHLDYALVTLVFKSGVIAHVEGTWAHQTFSSQFEFAGKSGIIEYDSLKEEPVLLSIRQPQEEEAGVPVPQSPLKKSPYQTELEHFLQCLRKDERPIVTAEDAYKAMEISAAAIHSLKTGLPVTLGSKGGEL</sequence>
<dbReference type="Pfam" id="PF01408">
    <property type="entry name" value="GFO_IDH_MocA"/>
    <property type="match status" value="1"/>
</dbReference>
<name>A0A0M2T1P6_9BACI</name>
<dbReference type="Proteomes" id="UP000034166">
    <property type="component" value="Unassembled WGS sequence"/>
</dbReference>
<dbReference type="SUPFAM" id="SSF55347">
    <property type="entry name" value="Glyceraldehyde-3-phosphate dehydrogenase-like, C-terminal domain"/>
    <property type="match status" value="1"/>
</dbReference>
<dbReference type="AlphaFoldDB" id="A0A0M2T1P6"/>
<dbReference type="InterPro" id="IPR051450">
    <property type="entry name" value="Gfo/Idh/MocA_Oxidoreductases"/>
</dbReference>
<comment type="caution">
    <text evidence="3">The sequence shown here is derived from an EMBL/GenBank/DDBJ whole genome shotgun (WGS) entry which is preliminary data.</text>
</comment>
<organism evidence="3 4">
    <name type="scientific">Mesobacillus campisalis</name>
    <dbReference type="NCBI Taxonomy" id="1408103"/>
    <lineage>
        <taxon>Bacteria</taxon>
        <taxon>Bacillati</taxon>
        <taxon>Bacillota</taxon>
        <taxon>Bacilli</taxon>
        <taxon>Bacillales</taxon>
        <taxon>Bacillaceae</taxon>
        <taxon>Mesobacillus</taxon>
    </lineage>
</organism>
<dbReference type="RefSeq" id="WP_046521827.1">
    <property type="nucleotide sequence ID" value="NZ_LAYY01000001.1"/>
</dbReference>
<protein>
    <submittedName>
        <fullName evidence="3">Dehydrogenase</fullName>
    </submittedName>
</protein>
<feature type="domain" description="GFO/IDH/MocA-like oxidoreductase" evidence="2">
    <location>
        <begin position="129"/>
        <end position="247"/>
    </location>
</feature>
<feature type="domain" description="Gfo/Idh/MocA-like oxidoreductase N-terminal" evidence="1">
    <location>
        <begin position="3"/>
        <end position="121"/>
    </location>
</feature>
<reference evidence="3 4" key="1">
    <citation type="submission" date="2015-04" db="EMBL/GenBank/DDBJ databases">
        <title>Taxonomic description and genome sequence of Bacillus campisalis sp. nov., a novel member of the genus Bacillus isolated from solar saltern.</title>
        <authorList>
            <person name="Mathan Kumar R."/>
            <person name="Kaur G."/>
            <person name="Kumar A."/>
            <person name="Singh N.K."/>
            <person name="Kaur N."/>
            <person name="Kumar N."/>
            <person name="Mayilraj S."/>
        </authorList>
    </citation>
    <scope>NUCLEOTIDE SEQUENCE [LARGE SCALE GENOMIC DNA]</scope>
    <source>
        <strain evidence="3 4">SA2-6</strain>
    </source>
</reference>
<dbReference type="GO" id="GO:0000166">
    <property type="term" value="F:nucleotide binding"/>
    <property type="evidence" value="ECO:0007669"/>
    <property type="project" value="InterPro"/>
</dbReference>
<dbReference type="EMBL" id="LAYY01000001">
    <property type="protein sequence ID" value="KKK39886.1"/>
    <property type="molecule type" value="Genomic_DNA"/>
</dbReference>
<evidence type="ECO:0000259" key="1">
    <source>
        <dbReference type="Pfam" id="PF01408"/>
    </source>
</evidence>